<reference evidence="2" key="1">
    <citation type="submission" date="2022-11" db="UniProtKB">
        <authorList>
            <consortium name="WormBaseParasite"/>
        </authorList>
    </citation>
    <scope>IDENTIFICATION</scope>
</reference>
<keyword evidence="1" id="KW-1185">Reference proteome</keyword>
<evidence type="ECO:0000313" key="2">
    <source>
        <dbReference type="WBParaSite" id="Minc3s00183g07005"/>
    </source>
</evidence>
<sequence>MREMCSNIINKRRRSVIVGQNLTVEVDESVFTKRENSAGRILPQTGCRCIVQRD</sequence>
<accession>A0A914KYZ3</accession>
<dbReference type="Proteomes" id="UP000887563">
    <property type="component" value="Unplaced"/>
</dbReference>
<proteinExistence type="predicted"/>
<dbReference type="AlphaFoldDB" id="A0A914KYZ3"/>
<dbReference type="WBParaSite" id="Minc3s00183g07005">
    <property type="protein sequence ID" value="Minc3s00183g07005"/>
    <property type="gene ID" value="Minc3s00183g07005"/>
</dbReference>
<name>A0A914KYZ3_MELIC</name>
<evidence type="ECO:0000313" key="1">
    <source>
        <dbReference type="Proteomes" id="UP000887563"/>
    </source>
</evidence>
<organism evidence="1 2">
    <name type="scientific">Meloidogyne incognita</name>
    <name type="common">Southern root-knot nematode worm</name>
    <name type="synonym">Oxyuris incognita</name>
    <dbReference type="NCBI Taxonomy" id="6306"/>
    <lineage>
        <taxon>Eukaryota</taxon>
        <taxon>Metazoa</taxon>
        <taxon>Ecdysozoa</taxon>
        <taxon>Nematoda</taxon>
        <taxon>Chromadorea</taxon>
        <taxon>Rhabditida</taxon>
        <taxon>Tylenchina</taxon>
        <taxon>Tylenchomorpha</taxon>
        <taxon>Tylenchoidea</taxon>
        <taxon>Meloidogynidae</taxon>
        <taxon>Meloidogyninae</taxon>
        <taxon>Meloidogyne</taxon>
        <taxon>Meloidogyne incognita group</taxon>
    </lineage>
</organism>
<protein>
    <submittedName>
        <fullName evidence="2">Transposase</fullName>
    </submittedName>
</protein>